<evidence type="ECO:0000259" key="9">
    <source>
        <dbReference type="PROSITE" id="PS50112"/>
    </source>
</evidence>
<evidence type="ECO:0000259" key="10">
    <source>
        <dbReference type="PROSITE" id="PS50113"/>
    </source>
</evidence>
<dbReference type="CDD" id="cd00130">
    <property type="entry name" value="PAS"/>
    <property type="match status" value="5"/>
</dbReference>
<dbReference type="InterPro" id="IPR000700">
    <property type="entry name" value="PAS-assoc_C"/>
</dbReference>
<evidence type="ECO:0000256" key="2">
    <source>
        <dbReference type="ARBA" id="ARBA00012438"/>
    </source>
</evidence>
<dbReference type="PROSITE" id="PS50113">
    <property type="entry name" value="PAC"/>
    <property type="match status" value="3"/>
</dbReference>
<feature type="domain" description="PAC" evidence="10">
    <location>
        <begin position="395"/>
        <end position="447"/>
    </location>
</feature>
<proteinExistence type="predicted"/>
<dbReference type="InterPro" id="IPR003594">
    <property type="entry name" value="HATPase_dom"/>
</dbReference>
<dbReference type="Proteomes" id="UP000184406">
    <property type="component" value="Unassembled WGS sequence"/>
</dbReference>
<dbReference type="Pfam" id="PF13426">
    <property type="entry name" value="PAS_9"/>
    <property type="match status" value="1"/>
</dbReference>
<keyword evidence="3" id="KW-0597">Phosphoprotein</keyword>
<dbReference type="InterPro" id="IPR013656">
    <property type="entry name" value="PAS_4"/>
</dbReference>
<dbReference type="CDD" id="cd00082">
    <property type="entry name" value="HisKA"/>
    <property type="match status" value="1"/>
</dbReference>
<dbReference type="InterPro" id="IPR003661">
    <property type="entry name" value="HisK_dim/P_dom"/>
</dbReference>
<evidence type="ECO:0000313" key="12">
    <source>
        <dbReference type="Proteomes" id="UP000184406"/>
    </source>
</evidence>
<dbReference type="SMART" id="SM00388">
    <property type="entry name" value="HisKA"/>
    <property type="match status" value="1"/>
</dbReference>
<feature type="domain" description="PAC" evidence="10">
    <location>
        <begin position="1289"/>
        <end position="1341"/>
    </location>
</feature>
<feature type="domain" description="PAS" evidence="9">
    <location>
        <begin position="1095"/>
        <end position="1165"/>
    </location>
</feature>
<dbReference type="SMART" id="SM00091">
    <property type="entry name" value="PAS"/>
    <property type="match status" value="7"/>
</dbReference>
<organism evidence="11 12">
    <name type="scientific">Arenibacter palladensis</name>
    <dbReference type="NCBI Taxonomy" id="237373"/>
    <lineage>
        <taxon>Bacteria</taxon>
        <taxon>Pseudomonadati</taxon>
        <taxon>Bacteroidota</taxon>
        <taxon>Flavobacteriia</taxon>
        <taxon>Flavobacteriales</taxon>
        <taxon>Flavobacteriaceae</taxon>
        <taxon>Arenibacter</taxon>
    </lineage>
</organism>
<evidence type="ECO:0000256" key="5">
    <source>
        <dbReference type="ARBA" id="ARBA00022777"/>
    </source>
</evidence>
<evidence type="ECO:0000259" key="8">
    <source>
        <dbReference type="PROSITE" id="PS50109"/>
    </source>
</evidence>
<evidence type="ECO:0000256" key="1">
    <source>
        <dbReference type="ARBA" id="ARBA00000085"/>
    </source>
</evidence>
<evidence type="ECO:0000256" key="3">
    <source>
        <dbReference type="ARBA" id="ARBA00022553"/>
    </source>
</evidence>
<dbReference type="NCBIfam" id="TIGR00229">
    <property type="entry name" value="sensory_box"/>
    <property type="match status" value="5"/>
</dbReference>
<dbReference type="PROSITE" id="PS50112">
    <property type="entry name" value="PAS"/>
    <property type="match status" value="5"/>
</dbReference>
<feature type="domain" description="Histidine kinase" evidence="8">
    <location>
        <begin position="1366"/>
        <end position="1580"/>
    </location>
</feature>
<dbReference type="PANTHER" id="PTHR43304:SF1">
    <property type="entry name" value="PAC DOMAIN-CONTAINING PROTEIN"/>
    <property type="match status" value="1"/>
</dbReference>
<dbReference type="FunFam" id="3.30.565.10:FF:000006">
    <property type="entry name" value="Sensor histidine kinase WalK"/>
    <property type="match status" value="1"/>
</dbReference>
<dbReference type="InterPro" id="IPR003018">
    <property type="entry name" value="GAF"/>
</dbReference>
<dbReference type="InterPro" id="IPR036097">
    <property type="entry name" value="HisK_dim/P_sf"/>
</dbReference>
<dbReference type="OrthoDB" id="9124519at2"/>
<dbReference type="SMART" id="SM00387">
    <property type="entry name" value="HATPase_c"/>
    <property type="match status" value="1"/>
</dbReference>
<dbReference type="InterPro" id="IPR001610">
    <property type="entry name" value="PAC"/>
</dbReference>
<feature type="domain" description="PAS" evidence="9">
    <location>
        <begin position="1212"/>
        <end position="1284"/>
    </location>
</feature>
<evidence type="ECO:0000256" key="4">
    <source>
        <dbReference type="ARBA" id="ARBA00022679"/>
    </source>
</evidence>
<dbReference type="EC" id="2.7.13.3" evidence="2"/>
<feature type="domain" description="PAS" evidence="9">
    <location>
        <begin position="609"/>
        <end position="679"/>
    </location>
</feature>
<feature type="domain" description="PAC" evidence="10">
    <location>
        <begin position="798"/>
        <end position="849"/>
    </location>
</feature>
<feature type="domain" description="PAS" evidence="9">
    <location>
        <begin position="318"/>
        <end position="390"/>
    </location>
</feature>
<dbReference type="SMART" id="SM00086">
    <property type="entry name" value="PAC"/>
    <property type="match status" value="7"/>
</dbReference>
<sequence>MNSVKKETLPGNSPNQNNGTNSFIIDNDGKMFSIFDYSPIPVLIYDQDTLKFVHVNQTAIDTYGYNLEEFLNLGIGKILPQNNVKSFMETNEEIRNSSGPIKVGVRSLITKDGSILQMELTAQKIPVNNTPCVLVSGTDVTEKEQINALDRLERDIMERSMDLDYVLTDLLYDFTKGLEDIFPGMRASILKVDGHKVYNYASPSLPKVFVKAINGEEIGPTVGSCGTAAFLKKRVVVTDIDNDPLWVDYRTLAIPNNLRACWSEPIFDANKEVVATFANYYEEVKEPTKTELKLFSRSASLLGIILENRRKSMDLMASNERYNYVNKATNDATFDWDIATDQIRWGHSFARLFGYTQESQPAKLNDRLRLIHGLDRKRIRGTIKDLLTNSKESRLNVQYRFKNSNGTYRFVEDKAFVIRDSKGKGMRMIGVINDVTQQETESILIKLRATIYQILGENYTMTKSLKKIAKLLATTGNYSTTEIWLVDMDKSKLNFVAHYGNDQPGKTFYKESASIKNMNYAEGLPGIVWKTKKNIFWKSVAEQKEFKRGEAAIKSQVVDMIGLPLIQNNDIIGVLVLGTSKSKNNFKELPDIIGDFTTLLATEIKRKQVEIELQQLVDTAPDIICQLDFTGTFKRMNAAGCKLLGYSEEELLQIKPNALLHADDFNKAQECLIKLKNENRILTTQNRYVTKSGNILWLSWTYNPSKEEGLIYGVAKNITEEKSLANLLDMATEMARIGSWEIDLESNKVYWSKITKEIHEVEENYEPNLEKGINFYRNDARPVIKNHIENSIKNGTPWDLELPIITAKGNEVWVRAIGKAEFNNGKCTRIHGSFQDIDSRKTIELRLKAISNNLPGVIFKYNLFPDGTDKLSFVSDGSFEVWGLSPEECMASTAKIWERIEAAGDLELLKQSILDSAEYLTPWQCTWRHRTDDGLIRWNEGKGKPTKLADGTVVWDSLIIDITDRKVLEQGLERATNLARIGSWEIDTDLDNTIMCSPMTRELLEVDDQYVLTFQNVLSFYQGSDSSEFEMVLRDLVKFGKKFDLEVEIKTGKGNIKWIRVIGEAEYLHGKTHKVFGSIQDIHILKESELQLKSTLKEKSEILERIGDGFFAVDNDWQVKYWNRAAEQLTEVRKDDIIGKNLWDIFSDALDTRIHEQYIRAKETGMAVHFEDYFQPLDKWFEISAHPSITGLSVYFKDVSDRKLADLEIKKGYERFEKVTQATSDAIWDWDMVENTLYWGKGFTTLFGYNTEKGSPTLESWSSHLHPDDRERVIASLEKMLVSKENNHWHEEYRYLKGDGNYSEVIDKGILIRDENGKPNRMVGAMSDITAQKLYEKSLKEINQKLEQHAKKLAISNEELEQFAYMASHDLQEPLRMVTSFLTQLERKYSDKLDEKAHQYIYFAVDGAKRMRNIILDLLEYSRVGKDIQNLERIDLNEVVSGVLFAQQQVINENQIEVKVAELPTIQGFNAPLVQVFHNLISNAIKFRKKDIPAKIEIGYKEFNGHWEFTVQDNGIGIDKNYFPKIFLIFQRLHSREDYSGTGIGLSIVKKIVDNFGGQIWVESIENKGSKFYFTIPKEIIVV</sequence>
<dbReference type="SUPFAM" id="SSF47384">
    <property type="entry name" value="Homodimeric domain of signal transducing histidine kinase"/>
    <property type="match status" value="1"/>
</dbReference>
<keyword evidence="5" id="KW-0418">Kinase</keyword>
<dbReference type="InterPro" id="IPR036890">
    <property type="entry name" value="HATPase_C_sf"/>
</dbReference>
<keyword evidence="4" id="KW-0808">Transferase</keyword>
<gene>
    <name evidence="11" type="ORF">SAMN03080594_102226</name>
</gene>
<dbReference type="InterPro" id="IPR005467">
    <property type="entry name" value="His_kinase_dom"/>
</dbReference>
<accession>A0A1M4XWB4</accession>
<name>A0A1M4XWB4_9FLAO</name>
<dbReference type="Gene3D" id="3.30.450.20">
    <property type="entry name" value="PAS domain"/>
    <property type="match status" value="8"/>
</dbReference>
<dbReference type="PANTHER" id="PTHR43304">
    <property type="entry name" value="PHYTOCHROME-LIKE PROTEIN CPH1"/>
    <property type="match status" value="1"/>
</dbReference>
<keyword evidence="6" id="KW-0175">Coiled coil</keyword>
<feature type="coiled-coil region" evidence="6">
    <location>
        <begin position="1332"/>
        <end position="1363"/>
    </location>
</feature>
<dbReference type="Pfam" id="PF08447">
    <property type="entry name" value="PAS_3"/>
    <property type="match status" value="4"/>
</dbReference>
<protein>
    <recommendedName>
        <fullName evidence="2">histidine kinase</fullName>
        <ecNumber evidence="2">2.7.13.3</ecNumber>
    </recommendedName>
</protein>
<dbReference type="InterPro" id="IPR000014">
    <property type="entry name" value="PAS"/>
</dbReference>
<evidence type="ECO:0000256" key="7">
    <source>
        <dbReference type="SAM" id="MobiDB-lite"/>
    </source>
</evidence>
<evidence type="ECO:0000256" key="6">
    <source>
        <dbReference type="SAM" id="Coils"/>
    </source>
</evidence>
<dbReference type="GO" id="GO:0000155">
    <property type="term" value="F:phosphorelay sensor kinase activity"/>
    <property type="evidence" value="ECO:0007669"/>
    <property type="project" value="InterPro"/>
</dbReference>
<dbReference type="InterPro" id="IPR052162">
    <property type="entry name" value="Sensor_kinase/Photoreceptor"/>
</dbReference>
<feature type="compositionally biased region" description="Polar residues" evidence="7">
    <location>
        <begin position="10"/>
        <end position="22"/>
    </location>
</feature>
<dbReference type="Pfam" id="PF00512">
    <property type="entry name" value="HisKA"/>
    <property type="match status" value="1"/>
</dbReference>
<feature type="region of interest" description="Disordered" evidence="7">
    <location>
        <begin position="1"/>
        <end position="22"/>
    </location>
</feature>
<dbReference type="PRINTS" id="PR00344">
    <property type="entry name" value="BCTRLSENSOR"/>
</dbReference>
<dbReference type="EMBL" id="FQUX01000002">
    <property type="protein sequence ID" value="SHE97769.1"/>
    <property type="molecule type" value="Genomic_DNA"/>
</dbReference>
<keyword evidence="12" id="KW-1185">Reference proteome</keyword>
<feature type="domain" description="PAS" evidence="9">
    <location>
        <begin position="27"/>
        <end position="98"/>
    </location>
</feature>
<dbReference type="Pfam" id="PF08448">
    <property type="entry name" value="PAS_4"/>
    <property type="match status" value="1"/>
</dbReference>
<dbReference type="PROSITE" id="PS50109">
    <property type="entry name" value="HIS_KIN"/>
    <property type="match status" value="1"/>
</dbReference>
<dbReference type="InterPro" id="IPR013655">
    <property type="entry name" value="PAS_fold_3"/>
</dbReference>
<dbReference type="Gene3D" id="3.30.450.40">
    <property type="match status" value="2"/>
</dbReference>
<dbReference type="Gene3D" id="3.30.565.10">
    <property type="entry name" value="Histidine kinase-like ATPase, C-terminal domain"/>
    <property type="match status" value="1"/>
</dbReference>
<dbReference type="InterPro" id="IPR035965">
    <property type="entry name" value="PAS-like_dom_sf"/>
</dbReference>
<dbReference type="InterPro" id="IPR029016">
    <property type="entry name" value="GAF-like_dom_sf"/>
</dbReference>
<dbReference type="SUPFAM" id="SSF55874">
    <property type="entry name" value="ATPase domain of HSP90 chaperone/DNA topoisomerase II/histidine kinase"/>
    <property type="match status" value="1"/>
</dbReference>
<comment type="catalytic activity">
    <reaction evidence="1">
        <text>ATP + protein L-histidine = ADP + protein N-phospho-L-histidine.</text>
        <dbReference type="EC" id="2.7.13.3"/>
    </reaction>
</comment>
<reference evidence="12" key="1">
    <citation type="submission" date="2016-11" db="EMBL/GenBank/DDBJ databases">
        <authorList>
            <person name="Varghese N."/>
            <person name="Submissions S."/>
        </authorList>
    </citation>
    <scope>NUCLEOTIDE SEQUENCE [LARGE SCALE GENOMIC DNA]</scope>
    <source>
        <strain evidence="12">DSM 17539</strain>
    </source>
</reference>
<dbReference type="Pfam" id="PF02518">
    <property type="entry name" value="HATPase_c"/>
    <property type="match status" value="1"/>
</dbReference>
<evidence type="ECO:0000313" key="11">
    <source>
        <dbReference type="EMBL" id="SHE97769.1"/>
    </source>
</evidence>
<dbReference type="Pfam" id="PF13185">
    <property type="entry name" value="GAF_2"/>
    <property type="match status" value="1"/>
</dbReference>
<dbReference type="SUPFAM" id="SSF55785">
    <property type="entry name" value="PYP-like sensor domain (PAS domain)"/>
    <property type="match status" value="8"/>
</dbReference>
<dbReference type="InterPro" id="IPR004358">
    <property type="entry name" value="Sig_transdc_His_kin-like_C"/>
</dbReference>
<dbReference type="RefSeq" id="WP_072861080.1">
    <property type="nucleotide sequence ID" value="NZ_FQUX01000002.1"/>
</dbReference>
<dbReference type="SUPFAM" id="SSF55781">
    <property type="entry name" value="GAF domain-like"/>
    <property type="match status" value="2"/>
</dbReference>
<dbReference type="Gene3D" id="1.10.287.130">
    <property type="match status" value="1"/>
</dbReference>